<organism evidence="1 2">
    <name type="scientific">Orbilia oligospora</name>
    <name type="common">Nematode-trapping fungus</name>
    <name type="synonym">Arthrobotrys oligospora</name>
    <dbReference type="NCBI Taxonomy" id="2813651"/>
    <lineage>
        <taxon>Eukaryota</taxon>
        <taxon>Fungi</taxon>
        <taxon>Dikarya</taxon>
        <taxon>Ascomycota</taxon>
        <taxon>Pezizomycotina</taxon>
        <taxon>Orbiliomycetes</taxon>
        <taxon>Orbiliales</taxon>
        <taxon>Orbiliaceae</taxon>
        <taxon>Orbilia</taxon>
    </lineage>
</organism>
<dbReference type="Proteomes" id="UP000297595">
    <property type="component" value="Unassembled WGS sequence"/>
</dbReference>
<dbReference type="AlphaFoldDB" id="A0A8H2DIT4"/>
<gene>
    <name evidence="1" type="ORF">EYR41_002499</name>
</gene>
<name>A0A8H2DIT4_ORBOL</name>
<evidence type="ECO:0000313" key="2">
    <source>
        <dbReference type="Proteomes" id="UP000297595"/>
    </source>
</evidence>
<protein>
    <submittedName>
        <fullName evidence="1">Uncharacterized protein</fullName>
    </submittedName>
</protein>
<evidence type="ECO:0000313" key="1">
    <source>
        <dbReference type="EMBL" id="TGJ62525.1"/>
    </source>
</evidence>
<reference evidence="1 2" key="1">
    <citation type="submission" date="2019-03" db="EMBL/GenBank/DDBJ databases">
        <title>Nematode-trapping fungi genome.</title>
        <authorList>
            <person name="Vidal-Diez De Ulzurrun G."/>
        </authorList>
    </citation>
    <scope>NUCLEOTIDE SEQUENCE [LARGE SCALE GENOMIC DNA]</scope>
    <source>
        <strain evidence="1 2">TWF154</strain>
    </source>
</reference>
<sequence length="156" mass="17078">MPRNKCVNRRKPGSIVSSSFEFSTTIPPSLSPLRRPARSSKSLSSLLPLDNTTTPKLSLSVIALPPPFQVDSILDIRTRRSLYASNAGLYVIHWNYSCTSRGDPVNACESSRSPQGSLSYYVNGISEHWLVASPLLNTTVTAKGSFGYWFVPVESA</sequence>
<accession>A0A8H2DIT4</accession>
<proteinExistence type="predicted"/>
<comment type="caution">
    <text evidence="1">The sequence shown here is derived from an EMBL/GenBank/DDBJ whole genome shotgun (WGS) entry which is preliminary data.</text>
</comment>
<dbReference type="EMBL" id="SOZJ01000010">
    <property type="protein sequence ID" value="TGJ62525.1"/>
    <property type="molecule type" value="Genomic_DNA"/>
</dbReference>